<accession>A0A7R8UCN1</accession>
<evidence type="ECO:0000313" key="3">
    <source>
        <dbReference type="Proteomes" id="UP000594454"/>
    </source>
</evidence>
<gene>
    <name evidence="2" type="ORF">HERILL_LOCUS1597</name>
</gene>
<feature type="chain" id="PRO_5031236781" description="Secreted protein" evidence="1">
    <location>
        <begin position="18"/>
        <end position="101"/>
    </location>
</feature>
<evidence type="ECO:0000256" key="1">
    <source>
        <dbReference type="SAM" id="SignalP"/>
    </source>
</evidence>
<dbReference type="InParanoid" id="A0A7R8UCN1"/>
<dbReference type="Proteomes" id="UP000594454">
    <property type="component" value="Chromosome 1"/>
</dbReference>
<feature type="signal peptide" evidence="1">
    <location>
        <begin position="1"/>
        <end position="17"/>
    </location>
</feature>
<evidence type="ECO:0008006" key="4">
    <source>
        <dbReference type="Google" id="ProtNLM"/>
    </source>
</evidence>
<reference evidence="2 3" key="1">
    <citation type="submission" date="2020-11" db="EMBL/GenBank/DDBJ databases">
        <authorList>
            <person name="Wallbank WR R."/>
            <person name="Pardo Diaz C."/>
            <person name="Kozak K."/>
            <person name="Martin S."/>
            <person name="Jiggins C."/>
            <person name="Moest M."/>
            <person name="Warren A I."/>
            <person name="Generalovic N T."/>
            <person name="Byers J.R.P. K."/>
            <person name="Montejo-Kovacevich G."/>
            <person name="Yen C E."/>
        </authorList>
    </citation>
    <scope>NUCLEOTIDE SEQUENCE [LARGE SCALE GENOMIC DNA]</scope>
</reference>
<dbReference type="AlphaFoldDB" id="A0A7R8UCN1"/>
<organism evidence="2 3">
    <name type="scientific">Hermetia illucens</name>
    <name type="common">Black soldier fly</name>
    <dbReference type="NCBI Taxonomy" id="343691"/>
    <lineage>
        <taxon>Eukaryota</taxon>
        <taxon>Metazoa</taxon>
        <taxon>Ecdysozoa</taxon>
        <taxon>Arthropoda</taxon>
        <taxon>Hexapoda</taxon>
        <taxon>Insecta</taxon>
        <taxon>Pterygota</taxon>
        <taxon>Neoptera</taxon>
        <taxon>Endopterygota</taxon>
        <taxon>Diptera</taxon>
        <taxon>Brachycera</taxon>
        <taxon>Stratiomyomorpha</taxon>
        <taxon>Stratiomyidae</taxon>
        <taxon>Hermetiinae</taxon>
        <taxon>Hermetia</taxon>
    </lineage>
</organism>
<name>A0A7R8UCN1_HERIL</name>
<dbReference type="EMBL" id="LR899009">
    <property type="protein sequence ID" value="CAD7078325.1"/>
    <property type="molecule type" value="Genomic_DNA"/>
</dbReference>
<sequence>MRCVAALPFSTATFAFSGVIGTLSSPSVEISEKCNSHRIAELRNICIVIEVNELCTKVRLVGVTWDLIVSYTLLWIFANKLDFKLRNGAILINSKKPTQAP</sequence>
<evidence type="ECO:0000313" key="2">
    <source>
        <dbReference type="EMBL" id="CAD7078325.1"/>
    </source>
</evidence>
<keyword evidence="1" id="KW-0732">Signal</keyword>
<proteinExistence type="predicted"/>
<protein>
    <recommendedName>
        <fullName evidence="4">Secreted protein</fullName>
    </recommendedName>
</protein>
<keyword evidence="3" id="KW-1185">Reference proteome</keyword>